<accession>A0A918JIX0</accession>
<dbReference type="RefSeq" id="WP_189384299.1">
    <property type="nucleotide sequence ID" value="NZ_BAABFY010000056.1"/>
</dbReference>
<reference evidence="1" key="1">
    <citation type="journal article" date="2014" name="Int. J. Syst. Evol. Microbiol.">
        <title>Complete genome sequence of Corynebacterium casei LMG S-19264T (=DSM 44701T), isolated from a smear-ripened cheese.</title>
        <authorList>
            <consortium name="US DOE Joint Genome Institute (JGI-PGF)"/>
            <person name="Walter F."/>
            <person name="Albersmeier A."/>
            <person name="Kalinowski J."/>
            <person name="Ruckert C."/>
        </authorList>
    </citation>
    <scope>NUCLEOTIDE SEQUENCE</scope>
    <source>
        <strain evidence="1">KCTC 23732</strain>
    </source>
</reference>
<protein>
    <submittedName>
        <fullName evidence="1">Uncharacterized protein</fullName>
    </submittedName>
</protein>
<dbReference type="EMBL" id="BMYS01000004">
    <property type="protein sequence ID" value="GGW81639.1"/>
    <property type="molecule type" value="Genomic_DNA"/>
</dbReference>
<sequence>MENVGSAKPDTQKTKDNTLTQWVRQHSHDYEKEAADRACALELAIQCINDGTLTLLDGPNSPLSRQIKLYHGLDTFEMNGNWIGTAQDWRCPCCNRSKFEISRVGNKKQILAKLVEHHDHMSEALKDAFHQVFVNTKISQHTSTGLALVERMATAFAAYDRVLVCEDCNNADTRAKTLLSQYDKANLKHQSFSISQIRLFIRIHSHAPHQIDEKNLKDIWTTVRPAYIARMRLIFEVAKAAATQDHWYEKYPPGLIPVPTLENRNIPDFKWLSSETLHRALKKEMISHYSDWSRWRTEQKKTRLTPPENYEAIILSQGGSARMWRELDHSWHCPICERQKHQTVKYENGRVGFQTHAPTYRSILWRDISRICMDCCAVVKSMAWELKKGFGVAINCTFDCITPNQLRSIITARPYSPPLIDPLKAKTLIDIYIQNKS</sequence>
<comment type="caution">
    <text evidence="1">The sequence shown here is derived from an EMBL/GenBank/DDBJ whole genome shotgun (WGS) entry which is preliminary data.</text>
</comment>
<dbReference type="AlphaFoldDB" id="A0A918JIX0"/>
<organism evidence="1 2">
    <name type="scientific">Advenella faeciporci</name>
    <dbReference type="NCBI Taxonomy" id="797535"/>
    <lineage>
        <taxon>Bacteria</taxon>
        <taxon>Pseudomonadati</taxon>
        <taxon>Pseudomonadota</taxon>
        <taxon>Betaproteobacteria</taxon>
        <taxon>Burkholderiales</taxon>
        <taxon>Alcaligenaceae</taxon>
    </lineage>
</organism>
<dbReference type="Proteomes" id="UP000608345">
    <property type="component" value="Unassembled WGS sequence"/>
</dbReference>
<keyword evidence="2" id="KW-1185">Reference proteome</keyword>
<proteinExistence type="predicted"/>
<evidence type="ECO:0000313" key="2">
    <source>
        <dbReference type="Proteomes" id="UP000608345"/>
    </source>
</evidence>
<evidence type="ECO:0000313" key="1">
    <source>
        <dbReference type="EMBL" id="GGW81639.1"/>
    </source>
</evidence>
<name>A0A918JIX0_9BURK</name>
<gene>
    <name evidence="1" type="ORF">GCM10011450_09430</name>
</gene>
<reference evidence="1" key="2">
    <citation type="submission" date="2020-09" db="EMBL/GenBank/DDBJ databases">
        <authorList>
            <person name="Sun Q."/>
            <person name="Kim S."/>
        </authorList>
    </citation>
    <scope>NUCLEOTIDE SEQUENCE</scope>
    <source>
        <strain evidence="1">KCTC 23732</strain>
    </source>
</reference>